<evidence type="ECO:0000313" key="3">
    <source>
        <dbReference type="EMBL" id="SHM43119.1"/>
    </source>
</evidence>
<evidence type="ECO:0000313" key="4">
    <source>
        <dbReference type="Proteomes" id="UP000183974"/>
    </source>
</evidence>
<dbReference type="STRING" id="337701.SAMN05444398_11640"/>
<feature type="domain" description="RES" evidence="2">
    <location>
        <begin position="245"/>
        <end position="402"/>
    </location>
</feature>
<dbReference type="InterPro" id="IPR014914">
    <property type="entry name" value="RES_dom"/>
</dbReference>
<dbReference type="Proteomes" id="UP000183974">
    <property type="component" value="Unassembled WGS sequence"/>
</dbReference>
<dbReference type="Pfam" id="PF08808">
    <property type="entry name" value="RES"/>
    <property type="match status" value="1"/>
</dbReference>
<dbReference type="EMBL" id="FRBR01000016">
    <property type="protein sequence ID" value="SHM43119.1"/>
    <property type="molecule type" value="Genomic_DNA"/>
</dbReference>
<evidence type="ECO:0000259" key="2">
    <source>
        <dbReference type="SMART" id="SM00953"/>
    </source>
</evidence>
<dbReference type="SMART" id="SM00953">
    <property type="entry name" value="RES"/>
    <property type="match status" value="1"/>
</dbReference>
<sequence>MPQNGSLITFENCEPTMPVDQEECEELEEKRICAGCICEAYLSSCVEAEGQEDECSFCDKELACITLEDMADRIEAAFETHYSRTSDEPNFYESMMLRDKELDYDWERDGQQTVYAIMDAANISEDIARDIQAILEYRHFDFEEATMGIEAEFSADAHYEEIMPRDEHWQNEWDSFEKQIKTEARFFSRAAAAHLSALFDRIDEMRTADGRSLVEDAGPDTEIAHLYRGRVFQSEDPLRTAMQRPDLELSAPPAWAAASGRMNAKGISVFYGATTPEIALAEVRPPVGSSVALARFEIVRPLRLLDLAALGDVLERGSIFDPDYAYRLGRMMFLRTLSRRMSRPVMPDDQEMEYLPTQAIADYLSTEGQIPLDGILFPSVQVGGNGVNAVLFHKASRCEELEIPDDTEITARTYSMYEDGPEPDFSVSEKVPPVEDDCAEGDKDKNRSSFEFLGNDWNEWFDGDPREMTLRIDVESLCVHEVNAIQIDTQSHSVRRHRFEKRDYDF</sequence>
<protein>
    <submittedName>
        <fullName evidence="3">RES domain-containing protein</fullName>
    </submittedName>
</protein>
<proteinExistence type="predicted"/>
<reference evidence="3 4" key="1">
    <citation type="submission" date="2016-11" db="EMBL/GenBank/DDBJ databases">
        <authorList>
            <person name="Jaros S."/>
            <person name="Januszkiewicz K."/>
            <person name="Wedrychowicz H."/>
        </authorList>
    </citation>
    <scope>NUCLEOTIDE SEQUENCE [LARGE SCALE GENOMIC DNA]</scope>
    <source>
        <strain evidence="3 4">DSM 29589</strain>
    </source>
</reference>
<accession>A0A1M7IR09</accession>
<organism evidence="3 4">
    <name type="scientific">Roseovarius pacificus</name>
    <dbReference type="NCBI Taxonomy" id="337701"/>
    <lineage>
        <taxon>Bacteria</taxon>
        <taxon>Pseudomonadati</taxon>
        <taxon>Pseudomonadota</taxon>
        <taxon>Alphaproteobacteria</taxon>
        <taxon>Rhodobacterales</taxon>
        <taxon>Roseobacteraceae</taxon>
        <taxon>Roseovarius</taxon>
    </lineage>
</organism>
<evidence type="ECO:0000256" key="1">
    <source>
        <dbReference type="SAM" id="MobiDB-lite"/>
    </source>
</evidence>
<gene>
    <name evidence="3" type="ORF">SAMN05444398_11640</name>
</gene>
<dbReference type="AlphaFoldDB" id="A0A1M7IR09"/>
<name>A0A1M7IR09_9RHOB</name>
<feature type="region of interest" description="Disordered" evidence="1">
    <location>
        <begin position="420"/>
        <end position="447"/>
    </location>
</feature>
<keyword evidence="4" id="KW-1185">Reference proteome</keyword>